<dbReference type="Proteomes" id="UP001223144">
    <property type="component" value="Unassembled WGS sequence"/>
</dbReference>
<gene>
    <name evidence="2" type="ORF">QCN29_18540</name>
</gene>
<accession>A0ABT6HPV0</accession>
<reference evidence="2 3" key="1">
    <citation type="submission" date="2023-04" db="EMBL/GenBank/DDBJ databases">
        <title>Streptomyces chengmaiensis sp. nov. isolated from the stem of mangrove plant in Hainan.</title>
        <authorList>
            <person name="Huang X."/>
            <person name="Zhou S."/>
            <person name="Chu X."/>
            <person name="Xie Y."/>
            <person name="Lin Y."/>
        </authorList>
    </citation>
    <scope>NUCLEOTIDE SEQUENCE [LARGE SCALE GENOMIC DNA]</scope>
    <source>
        <strain evidence="2 3">HNM0663</strain>
    </source>
</reference>
<comment type="similarity">
    <text evidence="1">Belongs to the darcynin family.</text>
</comment>
<organism evidence="2 3">
    <name type="scientific">Streptomyces chengmaiensis</name>
    <dbReference type="NCBI Taxonomy" id="3040919"/>
    <lineage>
        <taxon>Bacteria</taxon>
        <taxon>Bacillati</taxon>
        <taxon>Actinomycetota</taxon>
        <taxon>Actinomycetes</taxon>
        <taxon>Kitasatosporales</taxon>
        <taxon>Streptomycetaceae</taxon>
        <taxon>Streptomyces</taxon>
    </lineage>
</organism>
<name>A0ABT6HPV0_9ACTN</name>
<evidence type="ECO:0000313" key="2">
    <source>
        <dbReference type="EMBL" id="MDH2390750.1"/>
    </source>
</evidence>
<evidence type="ECO:0000313" key="3">
    <source>
        <dbReference type="Proteomes" id="UP001223144"/>
    </source>
</evidence>
<comment type="caution">
    <text evidence="2">The sequence shown here is derived from an EMBL/GenBank/DDBJ whole genome shotgun (WGS) entry which is preliminary data.</text>
</comment>
<evidence type="ECO:0000256" key="1">
    <source>
        <dbReference type="ARBA" id="ARBA00006869"/>
    </source>
</evidence>
<sequence>MTYVVMNMLRFQPAWLRLERAERAAVWETVKALAGRAEGVRLRWFDAEAFCAEYSDILFVETEDLSAYYLFWEAVRDTDLFSVPYVEVTQVAMGIEDGFAAYDRTLAPGGQVVAGE</sequence>
<keyword evidence="3" id="KW-1185">Reference proteome</keyword>
<dbReference type="EMBL" id="JARWBG010000020">
    <property type="protein sequence ID" value="MDH2390750.1"/>
    <property type="molecule type" value="Genomic_DNA"/>
</dbReference>
<evidence type="ECO:0008006" key="4">
    <source>
        <dbReference type="Google" id="ProtNLM"/>
    </source>
</evidence>
<dbReference type="Pfam" id="PF17074">
    <property type="entry name" value="Darcynin"/>
    <property type="match status" value="1"/>
</dbReference>
<dbReference type="RefSeq" id="WP_279929377.1">
    <property type="nucleotide sequence ID" value="NZ_JARWBG010000020.1"/>
</dbReference>
<proteinExistence type="inferred from homology"/>
<dbReference type="InterPro" id="IPR031409">
    <property type="entry name" value="Darcynin"/>
</dbReference>
<protein>
    <recommendedName>
        <fullName evidence="4">Darcynin</fullName>
    </recommendedName>
</protein>